<evidence type="ECO:0000313" key="3">
    <source>
        <dbReference type="EMBL" id="MCD9096027.1"/>
    </source>
</evidence>
<accession>A0ABS8U938</accession>
<reference evidence="3" key="2">
    <citation type="journal article" date="2022" name="Syst. Appl. Microbiol.">
        <title>Physiological and genomic characterisation of Luteimonas fraxinea sp. nov., a bacterial species associated with trees tolerant to ash dieback.</title>
        <authorList>
            <person name="Ulrich K."/>
            <person name="Becker R."/>
            <person name="Behrendt U."/>
            <person name="Kube M."/>
            <person name="Schneck V."/>
            <person name="Ulrich A."/>
        </authorList>
    </citation>
    <scope>NUCLEOTIDE SEQUENCE</scope>
    <source>
        <strain evidence="3">A1P009</strain>
    </source>
</reference>
<proteinExistence type="predicted"/>
<dbReference type="InterPro" id="IPR007730">
    <property type="entry name" value="SPOR-like_dom"/>
</dbReference>
<feature type="domain" description="SPOR" evidence="2">
    <location>
        <begin position="264"/>
        <end position="343"/>
    </location>
</feature>
<sequence>MSPALKQRLIGAAVLIALAVIFLPMLIKGPAPASGLPDMSLDVPDAPNADYKTVDLPLIAPPPAREGGALAGAPLSEAAPAAPAATRPDGSALPTVDTSEQDNPLPATVAGGGYAVHYAAFASEADAEAILRQLGESGLRGYRESFTLNGKPAQRVRLGPYANRADAEIVRVRAAQVRDDVTPRVVALDAGTRPDVPRPETPAPTPPAPAASRPAAAQTPATPSTEQLPEEAPAARTPARTPPAQTPPAATPATPPPAPPTAAPTSGTGFIVQLGAFSNAAEANRLRDRLRGAGITAFTDSVDTDKGRLTRVKAGPVASRGEADQLKTRVRSAVGVDGLVRSHP</sequence>
<dbReference type="Gene3D" id="3.30.70.1070">
    <property type="entry name" value="Sporulation related repeat"/>
    <property type="match status" value="2"/>
</dbReference>
<protein>
    <submittedName>
        <fullName evidence="3">SPOR domain-containing protein</fullName>
    </submittedName>
</protein>
<feature type="region of interest" description="Disordered" evidence="1">
    <location>
        <begin position="77"/>
        <end position="105"/>
    </location>
</feature>
<feature type="compositionally biased region" description="Pro residues" evidence="1">
    <location>
        <begin position="199"/>
        <end position="209"/>
    </location>
</feature>
<evidence type="ECO:0000313" key="4">
    <source>
        <dbReference type="Proteomes" id="UP001430360"/>
    </source>
</evidence>
<feature type="compositionally biased region" description="Low complexity" evidence="1">
    <location>
        <begin position="210"/>
        <end position="239"/>
    </location>
</feature>
<dbReference type="PROSITE" id="PS51724">
    <property type="entry name" value="SPOR"/>
    <property type="match status" value="2"/>
</dbReference>
<dbReference type="PANTHER" id="PTHR38687">
    <property type="entry name" value="CELL DIVISION PROTEIN DEDD-RELATED"/>
    <property type="match status" value="1"/>
</dbReference>
<dbReference type="EMBL" id="JAJQKU010000001">
    <property type="protein sequence ID" value="MCD9096027.1"/>
    <property type="molecule type" value="Genomic_DNA"/>
</dbReference>
<feature type="region of interest" description="Disordered" evidence="1">
    <location>
        <begin position="184"/>
        <end position="267"/>
    </location>
</feature>
<dbReference type="Pfam" id="PF05036">
    <property type="entry name" value="SPOR"/>
    <property type="match status" value="2"/>
</dbReference>
<dbReference type="PANTHER" id="PTHR38687:SF1">
    <property type="entry name" value="CELL DIVISION PROTEIN DEDD"/>
    <property type="match status" value="1"/>
</dbReference>
<feature type="domain" description="SPOR" evidence="2">
    <location>
        <begin position="108"/>
        <end position="188"/>
    </location>
</feature>
<gene>
    <name evidence="3" type="ORF">LTT95_03625</name>
</gene>
<comment type="caution">
    <text evidence="3">The sequence shown here is derived from an EMBL/GenBank/DDBJ whole genome shotgun (WGS) entry which is preliminary data.</text>
</comment>
<dbReference type="Proteomes" id="UP001430360">
    <property type="component" value="Unassembled WGS sequence"/>
</dbReference>
<dbReference type="InterPro" id="IPR036680">
    <property type="entry name" value="SPOR-like_sf"/>
</dbReference>
<name>A0ABS8U938_9GAMM</name>
<keyword evidence="4" id="KW-1185">Reference proteome</keyword>
<dbReference type="InterPro" id="IPR052521">
    <property type="entry name" value="Cell_div_SPOR-domain"/>
</dbReference>
<reference evidence="3" key="1">
    <citation type="submission" date="2021-12" db="EMBL/GenBank/DDBJ databases">
        <authorList>
            <person name="Ulrich A."/>
        </authorList>
    </citation>
    <scope>NUCLEOTIDE SEQUENCE</scope>
    <source>
        <strain evidence="3">A1P009</strain>
    </source>
</reference>
<evidence type="ECO:0000256" key="1">
    <source>
        <dbReference type="SAM" id="MobiDB-lite"/>
    </source>
</evidence>
<dbReference type="SUPFAM" id="SSF110997">
    <property type="entry name" value="Sporulation related repeat"/>
    <property type="match status" value="2"/>
</dbReference>
<feature type="compositionally biased region" description="Pro residues" evidence="1">
    <location>
        <begin position="240"/>
        <end position="262"/>
    </location>
</feature>
<dbReference type="RefSeq" id="WP_232134508.1">
    <property type="nucleotide sequence ID" value="NZ_CP089507.1"/>
</dbReference>
<organism evidence="3 4">
    <name type="scientific">Luteimonas fraxinea</name>
    <dbReference type="NCBI Taxonomy" id="2901869"/>
    <lineage>
        <taxon>Bacteria</taxon>
        <taxon>Pseudomonadati</taxon>
        <taxon>Pseudomonadota</taxon>
        <taxon>Gammaproteobacteria</taxon>
        <taxon>Lysobacterales</taxon>
        <taxon>Lysobacteraceae</taxon>
        <taxon>Luteimonas</taxon>
    </lineage>
</organism>
<dbReference type="PRINTS" id="PR01217">
    <property type="entry name" value="PRICHEXTENSN"/>
</dbReference>
<evidence type="ECO:0000259" key="2">
    <source>
        <dbReference type="PROSITE" id="PS51724"/>
    </source>
</evidence>